<comment type="caution">
    <text evidence="4">The sequence shown here is derived from an EMBL/GenBank/DDBJ whole genome shotgun (WGS) entry which is preliminary data.</text>
</comment>
<dbReference type="GO" id="GO:0008897">
    <property type="term" value="F:holo-[acyl-carrier-protein] synthase activity"/>
    <property type="evidence" value="ECO:0007669"/>
    <property type="project" value="UniProtKB-EC"/>
</dbReference>
<dbReference type="InterPro" id="IPR055066">
    <property type="entry name" value="AASDHPPT_N"/>
</dbReference>
<proteinExistence type="predicted"/>
<dbReference type="STRING" id="5539.A0A3E2GU27"/>
<dbReference type="OrthoDB" id="26719at2759"/>
<keyword evidence="5" id="KW-1185">Reference proteome</keyword>
<evidence type="ECO:0000313" key="5">
    <source>
        <dbReference type="Proteomes" id="UP000258309"/>
    </source>
</evidence>
<dbReference type="OMA" id="HRTCRIP"/>
<reference evidence="4 5" key="1">
    <citation type="submission" date="2018-05" db="EMBL/GenBank/DDBJ databases">
        <title>Draft genome sequence of Scytalidium lignicola DSM 105466, a ubiquitous saprotrophic fungus.</title>
        <authorList>
            <person name="Buettner E."/>
            <person name="Gebauer A.M."/>
            <person name="Hofrichter M."/>
            <person name="Liers C."/>
            <person name="Kellner H."/>
        </authorList>
    </citation>
    <scope>NUCLEOTIDE SEQUENCE [LARGE SCALE GENOMIC DNA]</scope>
    <source>
        <strain evidence="4 5">DSM 105466</strain>
    </source>
</reference>
<dbReference type="GO" id="GO:0019878">
    <property type="term" value="P:lysine biosynthetic process via aminoadipic acid"/>
    <property type="evidence" value="ECO:0007669"/>
    <property type="project" value="TreeGrafter"/>
</dbReference>
<dbReference type="EC" id="2.7.8.7" evidence="1"/>
<gene>
    <name evidence="4" type="ORF">B7463_g11811</name>
</gene>
<evidence type="ECO:0000256" key="1">
    <source>
        <dbReference type="ARBA" id="ARBA00013172"/>
    </source>
</evidence>
<dbReference type="Proteomes" id="UP000258309">
    <property type="component" value="Unassembled WGS sequence"/>
</dbReference>
<dbReference type="GO" id="GO:0000287">
    <property type="term" value="F:magnesium ion binding"/>
    <property type="evidence" value="ECO:0007669"/>
    <property type="project" value="InterPro"/>
</dbReference>
<keyword evidence="2" id="KW-0808">Transferase</keyword>
<dbReference type="InterPro" id="IPR037143">
    <property type="entry name" value="4-PPantetheinyl_Trfase_dom_sf"/>
</dbReference>
<sequence>MANGSQHTPKIIQWLVDTRPLWPVSPKNKSKEEMEEFKNVASTALGKLTPSERESVLKYYFVKDAKMSLVSQLLKHHLITKNCGVPWSQSKISRDKNGKPCYIPEDSVSGQPLVDFNVSHQAGLVTLIAAIGFKERVSVGTDIVCVDERLAKDYEFIEKKNFFEWVDMHADVFAEEEVNDMKLAPVKVPLSDPSLEIRGYGVEMISCCEARNRKLQLAAMNSDTGRSEEIIVDSNVIIDAKLRRFYAYWCLREAYVKMTGEALLAPWLKELMFKGVVPPAPRIAGEDHQNDLLEGEILKEFHIEFQGKELSDVMVELAALGSNYMAGVAVRAELEEERETLILGPWQALDIENILLLAES</sequence>
<dbReference type="Pfam" id="PF22624">
    <property type="entry name" value="AASDHPPT_N"/>
    <property type="match status" value="1"/>
</dbReference>
<feature type="non-terminal residue" evidence="4">
    <location>
        <position position="360"/>
    </location>
</feature>
<evidence type="ECO:0000259" key="3">
    <source>
        <dbReference type="Pfam" id="PF22624"/>
    </source>
</evidence>
<dbReference type="PANTHER" id="PTHR12215:SF10">
    <property type="entry name" value="L-AMINOADIPATE-SEMIALDEHYDE DEHYDROGENASE-PHOSPHOPANTETHEINYL TRANSFERASE"/>
    <property type="match status" value="1"/>
</dbReference>
<dbReference type="EMBL" id="NCSJ02000434">
    <property type="protein sequence ID" value="RFU24537.1"/>
    <property type="molecule type" value="Genomic_DNA"/>
</dbReference>
<evidence type="ECO:0000313" key="4">
    <source>
        <dbReference type="EMBL" id="RFU24537.1"/>
    </source>
</evidence>
<dbReference type="GO" id="GO:0005829">
    <property type="term" value="C:cytosol"/>
    <property type="evidence" value="ECO:0007669"/>
    <property type="project" value="TreeGrafter"/>
</dbReference>
<accession>A0A3E2GU27</accession>
<organism evidence="4 5">
    <name type="scientific">Scytalidium lignicola</name>
    <name type="common">Hyphomycete</name>
    <dbReference type="NCBI Taxonomy" id="5539"/>
    <lineage>
        <taxon>Eukaryota</taxon>
        <taxon>Fungi</taxon>
        <taxon>Dikarya</taxon>
        <taxon>Ascomycota</taxon>
        <taxon>Pezizomycotina</taxon>
        <taxon>Leotiomycetes</taxon>
        <taxon>Leotiomycetes incertae sedis</taxon>
        <taxon>Scytalidium</taxon>
    </lineage>
</organism>
<dbReference type="PANTHER" id="PTHR12215">
    <property type="entry name" value="PHOSPHOPANTETHEINE TRANSFERASE"/>
    <property type="match status" value="1"/>
</dbReference>
<dbReference type="AlphaFoldDB" id="A0A3E2GU27"/>
<dbReference type="InterPro" id="IPR050559">
    <property type="entry name" value="P-Pant_transferase_sf"/>
</dbReference>
<name>A0A3E2GU27_SCYLI</name>
<feature type="domain" description="4'-phosphopantetheinyl transferase N-terminal" evidence="3">
    <location>
        <begin position="42"/>
        <end position="129"/>
    </location>
</feature>
<dbReference type="SUPFAM" id="SSF56214">
    <property type="entry name" value="4'-phosphopantetheinyl transferase"/>
    <property type="match status" value="2"/>
</dbReference>
<protein>
    <recommendedName>
        <fullName evidence="1">holo-[acyl-carrier-protein] synthase</fullName>
        <ecNumber evidence="1">2.7.8.7</ecNumber>
    </recommendedName>
</protein>
<evidence type="ECO:0000256" key="2">
    <source>
        <dbReference type="ARBA" id="ARBA00022679"/>
    </source>
</evidence>
<feature type="non-terminal residue" evidence="4">
    <location>
        <position position="1"/>
    </location>
</feature>
<dbReference type="Gene3D" id="3.90.470.20">
    <property type="entry name" value="4'-phosphopantetheinyl transferase domain"/>
    <property type="match status" value="2"/>
</dbReference>